<dbReference type="InterPro" id="IPR025202">
    <property type="entry name" value="PLD-like_dom"/>
</dbReference>
<dbReference type="EMBL" id="CZCU02000111">
    <property type="protein sequence ID" value="VXD15164.1"/>
    <property type="molecule type" value="Genomic_DNA"/>
</dbReference>
<organism evidence="2 3">
    <name type="scientific">Planktothrix serta PCC 8927</name>
    <dbReference type="NCBI Taxonomy" id="671068"/>
    <lineage>
        <taxon>Bacteria</taxon>
        <taxon>Bacillati</taxon>
        <taxon>Cyanobacteriota</taxon>
        <taxon>Cyanophyceae</taxon>
        <taxon>Oscillatoriophycideae</taxon>
        <taxon>Oscillatoriales</taxon>
        <taxon>Microcoleaceae</taxon>
        <taxon>Planktothrix</taxon>
    </lineage>
</organism>
<feature type="domain" description="PLD phosphodiesterase" evidence="1">
    <location>
        <begin position="147"/>
        <end position="174"/>
    </location>
</feature>
<protein>
    <submittedName>
        <fullName evidence="2">Cardiolipin synthetase</fullName>
    </submittedName>
</protein>
<dbReference type="SUPFAM" id="SSF56024">
    <property type="entry name" value="Phospholipase D/nuclease"/>
    <property type="match status" value="2"/>
</dbReference>
<evidence type="ECO:0000259" key="1">
    <source>
        <dbReference type="PROSITE" id="PS50035"/>
    </source>
</evidence>
<dbReference type="PANTHER" id="PTHR21248">
    <property type="entry name" value="CARDIOLIPIN SYNTHASE"/>
    <property type="match status" value="1"/>
</dbReference>
<dbReference type="PROSITE" id="PS50035">
    <property type="entry name" value="PLD"/>
    <property type="match status" value="2"/>
</dbReference>
<dbReference type="Proteomes" id="UP000184550">
    <property type="component" value="Unassembled WGS sequence"/>
</dbReference>
<dbReference type="SMART" id="SM00155">
    <property type="entry name" value="PLDc"/>
    <property type="match status" value="2"/>
</dbReference>
<accession>A0A7Z9BMN4</accession>
<dbReference type="RefSeq" id="WP_231505951.1">
    <property type="nucleotide sequence ID" value="NZ_LR734855.1"/>
</dbReference>
<name>A0A7Z9BMN4_9CYAN</name>
<dbReference type="InterPro" id="IPR001736">
    <property type="entry name" value="PLipase_D/transphosphatidylase"/>
</dbReference>
<dbReference type="Pfam" id="PF13091">
    <property type="entry name" value="PLDc_2"/>
    <property type="match status" value="2"/>
</dbReference>
<feature type="domain" description="PLD phosphodiesterase" evidence="1">
    <location>
        <begin position="325"/>
        <end position="352"/>
    </location>
</feature>
<sequence length="412" mass="47349">MVIVILLILYFRGVFREKHHYQVRNLPPPTADNFAFTIACLSDSYITAGQVTGFWVEADQIYAARLAAIRQAETVIQFETYMMTPGHRADEFAAALAERAQAGVRVQLLADNYGSQSMSSDYWQRLEAAGVEVELFNELSWKDLTHHLKRNHRKLLLIDQHLVMIGGAGISDEWDGESEDCSCPWFDYEIAFEGPLVARLRGIFLQHWMDGGGIADLALDPLVLPPEHEPQVIITPGEDPSYRDSEIRSLYQSLIQSSQYRLWIASPYFLPDPSSRRILFEAKRRGVDVRILTMGKTCDKPFVHYTSRELYGDLLQGGIEIYEYQKTMMHAKAWLVDDHWVSLGSANFDPRSLFKNDELNISTSEVAVIPQIEAFFNQGFANSYFVNRKDWQRRSKVERLIGQFCLLFFWQL</sequence>
<evidence type="ECO:0000313" key="3">
    <source>
        <dbReference type="Proteomes" id="UP000184550"/>
    </source>
</evidence>
<dbReference type="CDD" id="cd09159">
    <property type="entry name" value="PLDc_ybhO_like_2"/>
    <property type="match status" value="1"/>
</dbReference>
<keyword evidence="3" id="KW-1185">Reference proteome</keyword>
<gene>
    <name evidence="2" type="ORF">PL8927_380078</name>
</gene>
<dbReference type="AlphaFoldDB" id="A0A7Z9BMN4"/>
<dbReference type="GO" id="GO:0032049">
    <property type="term" value="P:cardiolipin biosynthetic process"/>
    <property type="evidence" value="ECO:0007669"/>
    <property type="project" value="UniProtKB-ARBA"/>
</dbReference>
<dbReference type="GO" id="GO:0030572">
    <property type="term" value="F:phosphatidyltransferase activity"/>
    <property type="evidence" value="ECO:0007669"/>
    <property type="project" value="UniProtKB-ARBA"/>
</dbReference>
<dbReference type="CDD" id="cd09110">
    <property type="entry name" value="PLDc_CLS_1"/>
    <property type="match status" value="1"/>
</dbReference>
<proteinExistence type="predicted"/>
<reference evidence="2" key="1">
    <citation type="submission" date="2019-10" db="EMBL/GenBank/DDBJ databases">
        <authorList>
            <consortium name="Genoscope - CEA"/>
            <person name="William W."/>
        </authorList>
    </citation>
    <scope>NUCLEOTIDE SEQUENCE [LARGE SCALE GENOMIC DNA]</scope>
    <source>
        <strain evidence="2">BBR_PRJEB10992</strain>
    </source>
</reference>
<comment type="caution">
    <text evidence="2">The sequence shown here is derived from an EMBL/GenBank/DDBJ whole genome shotgun (WGS) entry which is preliminary data.</text>
</comment>
<evidence type="ECO:0000313" key="2">
    <source>
        <dbReference type="EMBL" id="VXD15164.1"/>
    </source>
</evidence>
<dbReference type="Gene3D" id="3.30.870.10">
    <property type="entry name" value="Endonuclease Chain A"/>
    <property type="match status" value="2"/>
</dbReference>
<dbReference type="PANTHER" id="PTHR21248:SF22">
    <property type="entry name" value="PHOSPHOLIPASE D"/>
    <property type="match status" value="1"/>
</dbReference>